<dbReference type="Proteomes" id="UP000016930">
    <property type="component" value="Unassembled WGS sequence"/>
</dbReference>
<dbReference type="HOGENOM" id="CLU_118185_0_0_1"/>
<dbReference type="OrthoDB" id="2996761at2759"/>
<proteinExistence type="predicted"/>
<sequence length="171" mass="20091">MPSYTTQDPRIQAKLDLIARYPTMPIEERRKAFDEFRAEPPALRALERILYVPYSFEPLPLMLHYGYATTMERLKEVALDLGYKLKWDVDCDHNAFVKVLSLIIREVIDHPVALKGAFCEGKMVLVISLCTNWAPSPELEENVPKLKEYLGETEDPKWYLDCERWYCRYDL</sequence>
<keyword evidence="2" id="KW-1185">Reference proteome</keyword>
<evidence type="ECO:0000313" key="2">
    <source>
        <dbReference type="Proteomes" id="UP000016930"/>
    </source>
</evidence>
<reference evidence="1 2" key="1">
    <citation type="journal article" date="2012" name="Proc. Natl. Acad. Sci. U.S.A.">
        <title>Comparative genomics of Ceriporiopsis subvermispora and Phanerochaete chrysosporium provide insight into selective ligninolysis.</title>
        <authorList>
            <person name="Fernandez-Fueyo E."/>
            <person name="Ruiz-Duenas F.J."/>
            <person name="Ferreira P."/>
            <person name="Floudas D."/>
            <person name="Hibbett D.S."/>
            <person name="Canessa P."/>
            <person name="Larrondo L.F."/>
            <person name="James T.Y."/>
            <person name="Seelenfreund D."/>
            <person name="Lobos S."/>
            <person name="Polanco R."/>
            <person name="Tello M."/>
            <person name="Honda Y."/>
            <person name="Watanabe T."/>
            <person name="Watanabe T."/>
            <person name="Ryu J.S."/>
            <person name="Kubicek C.P."/>
            <person name="Schmoll M."/>
            <person name="Gaskell J."/>
            <person name="Hammel K.E."/>
            <person name="St John F.J."/>
            <person name="Vanden Wymelenberg A."/>
            <person name="Sabat G."/>
            <person name="Splinter BonDurant S."/>
            <person name="Syed K."/>
            <person name="Yadav J.S."/>
            <person name="Doddapaneni H."/>
            <person name="Subramanian V."/>
            <person name="Lavin J.L."/>
            <person name="Oguiza J.A."/>
            <person name="Perez G."/>
            <person name="Pisabarro A.G."/>
            <person name="Ramirez L."/>
            <person name="Santoyo F."/>
            <person name="Master E."/>
            <person name="Coutinho P.M."/>
            <person name="Henrissat B."/>
            <person name="Lombard V."/>
            <person name="Magnuson J.K."/>
            <person name="Kuees U."/>
            <person name="Hori C."/>
            <person name="Igarashi K."/>
            <person name="Samejima M."/>
            <person name="Held B.W."/>
            <person name="Barry K.W."/>
            <person name="LaButti K.M."/>
            <person name="Lapidus A."/>
            <person name="Lindquist E.A."/>
            <person name="Lucas S.M."/>
            <person name="Riley R."/>
            <person name="Salamov A.A."/>
            <person name="Hoffmeister D."/>
            <person name="Schwenk D."/>
            <person name="Hadar Y."/>
            <person name="Yarden O."/>
            <person name="de Vries R.P."/>
            <person name="Wiebenga A."/>
            <person name="Stenlid J."/>
            <person name="Eastwood D."/>
            <person name="Grigoriev I.V."/>
            <person name="Berka R.M."/>
            <person name="Blanchette R.A."/>
            <person name="Kersten P."/>
            <person name="Martinez A.T."/>
            <person name="Vicuna R."/>
            <person name="Cullen D."/>
        </authorList>
    </citation>
    <scope>NUCLEOTIDE SEQUENCE [LARGE SCALE GENOMIC DNA]</scope>
    <source>
        <strain evidence="1 2">B</strain>
    </source>
</reference>
<gene>
    <name evidence="1" type="ORF">CERSUDRAFT_76941</name>
</gene>
<organism evidence="1 2">
    <name type="scientific">Ceriporiopsis subvermispora (strain B)</name>
    <name type="common">White-rot fungus</name>
    <name type="synonym">Gelatoporia subvermispora</name>
    <dbReference type="NCBI Taxonomy" id="914234"/>
    <lineage>
        <taxon>Eukaryota</taxon>
        <taxon>Fungi</taxon>
        <taxon>Dikarya</taxon>
        <taxon>Basidiomycota</taxon>
        <taxon>Agaricomycotina</taxon>
        <taxon>Agaricomycetes</taxon>
        <taxon>Polyporales</taxon>
        <taxon>Gelatoporiaceae</taxon>
        <taxon>Gelatoporia</taxon>
    </lineage>
</organism>
<accession>M2R4Z9</accession>
<name>M2R4Z9_CERS8</name>
<protein>
    <submittedName>
        <fullName evidence="1">Uncharacterized protein</fullName>
    </submittedName>
</protein>
<dbReference type="EMBL" id="KB445807">
    <property type="protein sequence ID" value="EMD33277.1"/>
    <property type="molecule type" value="Genomic_DNA"/>
</dbReference>
<dbReference type="AlphaFoldDB" id="M2R4Z9"/>
<evidence type="ECO:0000313" key="1">
    <source>
        <dbReference type="EMBL" id="EMD33277.1"/>
    </source>
</evidence>